<protein>
    <submittedName>
        <fullName evidence="2">Siderophore-interacting protein</fullName>
    </submittedName>
</protein>
<evidence type="ECO:0000313" key="2">
    <source>
        <dbReference type="EMBL" id="MDI3386995.1"/>
    </source>
</evidence>
<dbReference type="InterPro" id="IPR017927">
    <property type="entry name" value="FAD-bd_FR_type"/>
</dbReference>
<dbReference type="RefSeq" id="WP_282513276.1">
    <property type="nucleotide sequence ID" value="NZ_JASCIR010000008.1"/>
</dbReference>
<dbReference type="EMBL" id="JASCIR010000008">
    <property type="protein sequence ID" value="MDI3386995.1"/>
    <property type="molecule type" value="Genomic_DNA"/>
</dbReference>
<dbReference type="PANTHER" id="PTHR30157">
    <property type="entry name" value="FERRIC REDUCTASE, NADPH-DEPENDENT"/>
    <property type="match status" value="1"/>
</dbReference>
<dbReference type="InterPro" id="IPR013113">
    <property type="entry name" value="SIP_FAD-bd"/>
</dbReference>
<dbReference type="InterPro" id="IPR017938">
    <property type="entry name" value="Riboflavin_synthase-like_b-brl"/>
</dbReference>
<dbReference type="InterPro" id="IPR039374">
    <property type="entry name" value="SIP_fam"/>
</dbReference>
<proteinExistence type="predicted"/>
<evidence type="ECO:0000259" key="1">
    <source>
        <dbReference type="PROSITE" id="PS51384"/>
    </source>
</evidence>
<gene>
    <name evidence="2" type="ORF">QIS99_12410</name>
</gene>
<dbReference type="Pfam" id="PF04954">
    <property type="entry name" value="SIP"/>
    <property type="match status" value="1"/>
</dbReference>
<comment type="caution">
    <text evidence="2">The sequence shown here is derived from an EMBL/GenBank/DDBJ whole genome shotgun (WGS) entry which is preliminary data.</text>
</comment>
<keyword evidence="3" id="KW-1185">Reference proteome</keyword>
<dbReference type="Proteomes" id="UP001224661">
    <property type="component" value="Unassembled WGS sequence"/>
</dbReference>
<accession>A0ABT6RRH8</accession>
<dbReference type="Gene3D" id="2.40.30.10">
    <property type="entry name" value="Translation factors"/>
    <property type="match status" value="1"/>
</dbReference>
<dbReference type="PANTHER" id="PTHR30157:SF0">
    <property type="entry name" value="NADPH-DEPENDENT FERRIC-CHELATE REDUCTASE"/>
    <property type="match status" value="1"/>
</dbReference>
<dbReference type="Pfam" id="PF08021">
    <property type="entry name" value="FAD_binding_9"/>
    <property type="match status" value="1"/>
</dbReference>
<dbReference type="InterPro" id="IPR007037">
    <property type="entry name" value="SIP_rossman_dom"/>
</dbReference>
<dbReference type="PROSITE" id="PS51384">
    <property type="entry name" value="FAD_FR"/>
    <property type="match status" value="1"/>
</dbReference>
<organism evidence="2 3">
    <name type="scientific">Streptomyces solicavernae</name>
    <dbReference type="NCBI Taxonomy" id="3043614"/>
    <lineage>
        <taxon>Bacteria</taxon>
        <taxon>Bacillati</taxon>
        <taxon>Actinomycetota</taxon>
        <taxon>Actinomycetes</taxon>
        <taxon>Kitasatosporales</taxon>
        <taxon>Streptomycetaceae</taxon>
        <taxon>Streptomyces</taxon>
    </lineage>
</organism>
<reference evidence="2 3" key="1">
    <citation type="submission" date="2023-05" db="EMBL/GenBank/DDBJ databases">
        <title>Draft genome sequence of Streptomyces sp. B-S-A8 isolated from a cave soil in Thailand.</title>
        <authorList>
            <person name="Chamroensaksri N."/>
            <person name="Muangham S."/>
        </authorList>
    </citation>
    <scope>NUCLEOTIDE SEQUENCE [LARGE SCALE GENOMIC DNA]</scope>
    <source>
        <strain evidence="2 3">B-S-A8</strain>
    </source>
</reference>
<sequence>MTAAQSAFDPYRLFRLEVERVVRLSPSLVRVTFTGPGLGAFRSGGLDQSLSLFLPRPGQAEPELPQADGQDPAGWYAAYRAMPEDTRAVMRSYTAREQRRSPAEELDIDFAVHPDGGPACAWAERAEPGDRVAVLGPTGPDNSGIRFRLPEGAEWVLIWADETALPAAASILESLPAGTRARVWLEAPSSSDQLELKTQADADITWLVREVTEASGAHRTERTVEAVRAASLPEAQPYCWIAGEAGTVKALRRHLVREREFDRRAVTFTGYWRLGASEDALRTEAEAG</sequence>
<evidence type="ECO:0000313" key="3">
    <source>
        <dbReference type="Proteomes" id="UP001224661"/>
    </source>
</evidence>
<feature type="domain" description="FAD-binding FR-type" evidence="1">
    <location>
        <begin position="11"/>
        <end position="144"/>
    </location>
</feature>
<dbReference type="Gene3D" id="3.40.50.80">
    <property type="entry name" value="Nucleotide-binding domain of ferredoxin-NADP reductase (FNR) module"/>
    <property type="match status" value="1"/>
</dbReference>
<name>A0ABT6RRH8_9ACTN</name>
<dbReference type="InterPro" id="IPR039261">
    <property type="entry name" value="FNR_nucleotide-bd"/>
</dbReference>
<dbReference type="CDD" id="cd06193">
    <property type="entry name" value="siderophore_interacting"/>
    <property type="match status" value="1"/>
</dbReference>
<dbReference type="SUPFAM" id="SSF63380">
    <property type="entry name" value="Riboflavin synthase domain-like"/>
    <property type="match status" value="1"/>
</dbReference>